<dbReference type="RefSeq" id="WP_144855444.1">
    <property type="nucleotide sequence ID" value="NZ_BAAAYT010000002.1"/>
</dbReference>
<proteinExistence type="predicted"/>
<name>A0A560WHA4_9MICO</name>
<dbReference type="Pfam" id="PF04101">
    <property type="entry name" value="Glyco_tran_28_C"/>
    <property type="match status" value="1"/>
</dbReference>
<dbReference type="SUPFAM" id="SSF53756">
    <property type="entry name" value="UDP-Glycosyltransferase/glycogen phosphorylase"/>
    <property type="match status" value="1"/>
</dbReference>
<dbReference type="Gene3D" id="3.40.50.2000">
    <property type="entry name" value="Glycogen Phosphorylase B"/>
    <property type="match status" value="1"/>
</dbReference>
<dbReference type="AlphaFoldDB" id="A0A560WHA4"/>
<feature type="domain" description="Glycosyl transferase family 28 C-terminal" evidence="2">
    <location>
        <begin position="218"/>
        <end position="277"/>
    </location>
</feature>
<sequence length="330" mass="34483">MKVGVYVHHDGGGHHARARVLRAALEERGAEVTLLGSGPGVDVTLDRDDDGPAADSPVDADGGGRLHWVPLGHDGLRRRAAAVSGWLAQSRPDVVVVDVSVEITALVRLHGVPVVVVAQPGLREDPAHHLAYDLAAAIVAPWPELPLDPAPHLARWPGKVERVGGLSALERHGSSPARTDDGLLLAGREGWAQPDLTRRVVAAVPDRHWELAGGEHWVDDVAGLMAAAGIVVSHAGQGAVADLAATGSAAVVLAQPRPFAEQEHMVAALEALGCCATVGRAAAEQPDTLDWLGLVENALARARRWPSWRTEGAADRAAEVVLAAGEGRHA</sequence>
<evidence type="ECO:0000259" key="2">
    <source>
        <dbReference type="Pfam" id="PF04101"/>
    </source>
</evidence>
<keyword evidence="4" id="KW-1185">Reference proteome</keyword>
<comment type="caution">
    <text evidence="3">The sequence shown here is derived from an EMBL/GenBank/DDBJ whole genome shotgun (WGS) entry which is preliminary data.</text>
</comment>
<dbReference type="InterPro" id="IPR007235">
    <property type="entry name" value="Glyco_trans_28_C"/>
</dbReference>
<dbReference type="OrthoDB" id="9809594at2"/>
<gene>
    <name evidence="3" type="ORF">FB557_0600</name>
</gene>
<evidence type="ECO:0000313" key="3">
    <source>
        <dbReference type="EMBL" id="TWD17042.1"/>
    </source>
</evidence>
<reference evidence="3 4" key="1">
    <citation type="submission" date="2019-06" db="EMBL/GenBank/DDBJ databases">
        <title>Sequencing the genomes of 1000 actinobacteria strains.</title>
        <authorList>
            <person name="Klenk H.-P."/>
        </authorList>
    </citation>
    <scope>NUCLEOTIDE SEQUENCE [LARGE SCALE GENOMIC DNA]</scope>
    <source>
        <strain evidence="3 4">DSM 18935</strain>
    </source>
</reference>
<keyword evidence="3" id="KW-0808">Transferase</keyword>
<evidence type="ECO:0000256" key="1">
    <source>
        <dbReference type="SAM" id="MobiDB-lite"/>
    </source>
</evidence>
<dbReference type="GO" id="GO:0016758">
    <property type="term" value="F:hexosyltransferase activity"/>
    <property type="evidence" value="ECO:0007669"/>
    <property type="project" value="InterPro"/>
</dbReference>
<evidence type="ECO:0000313" key="4">
    <source>
        <dbReference type="Proteomes" id="UP000315628"/>
    </source>
</evidence>
<accession>A0A560WHA4</accession>
<dbReference type="Proteomes" id="UP000315628">
    <property type="component" value="Unassembled WGS sequence"/>
</dbReference>
<organism evidence="3 4">
    <name type="scientific">Marihabitans asiaticum</name>
    <dbReference type="NCBI Taxonomy" id="415218"/>
    <lineage>
        <taxon>Bacteria</taxon>
        <taxon>Bacillati</taxon>
        <taxon>Actinomycetota</taxon>
        <taxon>Actinomycetes</taxon>
        <taxon>Micrococcales</taxon>
        <taxon>Intrasporangiaceae</taxon>
        <taxon>Marihabitans</taxon>
    </lineage>
</organism>
<protein>
    <submittedName>
        <fullName evidence="3">UDP-N-acetylglucosamine:LPS N-acetylglucosamine transferase</fullName>
    </submittedName>
</protein>
<feature type="region of interest" description="Disordered" evidence="1">
    <location>
        <begin position="39"/>
        <end position="62"/>
    </location>
</feature>
<dbReference type="EMBL" id="VIUW01000001">
    <property type="protein sequence ID" value="TWD17042.1"/>
    <property type="molecule type" value="Genomic_DNA"/>
</dbReference>